<dbReference type="GO" id="GO:0016787">
    <property type="term" value="F:hydrolase activity"/>
    <property type="evidence" value="ECO:0007669"/>
    <property type="project" value="UniProtKB-KW"/>
</dbReference>
<proteinExistence type="predicted"/>
<dbReference type="InterPro" id="IPR050266">
    <property type="entry name" value="AB_hydrolase_sf"/>
</dbReference>
<organism evidence="3">
    <name type="scientific">hydrothermal vent metagenome</name>
    <dbReference type="NCBI Taxonomy" id="652676"/>
    <lineage>
        <taxon>unclassified sequences</taxon>
        <taxon>metagenomes</taxon>
        <taxon>ecological metagenomes</taxon>
    </lineage>
</organism>
<dbReference type="AlphaFoldDB" id="A0A1W1BS88"/>
<evidence type="ECO:0000313" key="3">
    <source>
        <dbReference type="EMBL" id="SFV56409.1"/>
    </source>
</evidence>
<evidence type="ECO:0000256" key="1">
    <source>
        <dbReference type="ARBA" id="ARBA00022801"/>
    </source>
</evidence>
<dbReference type="EMBL" id="FPHC01000039">
    <property type="protein sequence ID" value="SFV56409.1"/>
    <property type="molecule type" value="Genomic_DNA"/>
</dbReference>
<dbReference type="Gene3D" id="3.40.50.1820">
    <property type="entry name" value="alpha/beta hydrolase"/>
    <property type="match status" value="1"/>
</dbReference>
<keyword evidence="1 3" id="KW-0378">Hydrolase</keyword>
<protein>
    <submittedName>
        <fullName evidence="3">2-hydroxy-6-oxohepta-2,4-dienoate hydrolase</fullName>
    </submittedName>
</protein>
<dbReference type="InterPro" id="IPR000073">
    <property type="entry name" value="AB_hydrolase_1"/>
</dbReference>
<name>A0A1W1BS88_9ZZZZ</name>
<accession>A0A1W1BS88</accession>
<dbReference type="GO" id="GO:0016020">
    <property type="term" value="C:membrane"/>
    <property type="evidence" value="ECO:0007669"/>
    <property type="project" value="TreeGrafter"/>
</dbReference>
<dbReference type="Pfam" id="PF12697">
    <property type="entry name" value="Abhydrolase_6"/>
    <property type="match status" value="1"/>
</dbReference>
<dbReference type="InterPro" id="IPR029058">
    <property type="entry name" value="AB_hydrolase_fold"/>
</dbReference>
<dbReference type="SUPFAM" id="SSF53474">
    <property type="entry name" value="alpha/beta-Hydrolases"/>
    <property type="match status" value="1"/>
</dbReference>
<dbReference type="PANTHER" id="PTHR43798:SF31">
    <property type="entry name" value="AB HYDROLASE SUPERFAMILY PROTEIN YCLE"/>
    <property type="match status" value="1"/>
</dbReference>
<reference evidence="3" key="1">
    <citation type="submission" date="2016-10" db="EMBL/GenBank/DDBJ databases">
        <authorList>
            <person name="de Groot N.N."/>
        </authorList>
    </citation>
    <scope>NUCLEOTIDE SEQUENCE</scope>
</reference>
<gene>
    <name evidence="3" type="ORF">MNB_SV-6-1690</name>
</gene>
<sequence length="241" mass="27285">MASKEINYKNHTFTISYELLNPKEKKSILILHGWGSNKEIMRQAFGKSMREYKHIYVDMPGFGKSSNDIVLETQDYANIIKLFLDDAGVDIDIAMGHSFGGKVSTLLAPPTLVLLSSSGILVPKVFAVRAKIALFKILKPLGFSRFRQLFVSDDAKGMSQNMYETFKNVVNEEFEENFAKVDSDTLLFWGESDTATPLWSGEKIADMIESSKLYPLKGDHFFFLKHSDFIAEKILDSCKEK</sequence>
<feature type="domain" description="AB hydrolase-1" evidence="2">
    <location>
        <begin position="28"/>
        <end position="232"/>
    </location>
</feature>
<dbReference type="PANTHER" id="PTHR43798">
    <property type="entry name" value="MONOACYLGLYCEROL LIPASE"/>
    <property type="match status" value="1"/>
</dbReference>
<evidence type="ECO:0000259" key="2">
    <source>
        <dbReference type="Pfam" id="PF12697"/>
    </source>
</evidence>